<evidence type="ECO:0000256" key="2">
    <source>
        <dbReference type="ARBA" id="ARBA00022801"/>
    </source>
</evidence>
<dbReference type="Pfam" id="PF04616">
    <property type="entry name" value="Glyco_hydro_43"/>
    <property type="match status" value="1"/>
</dbReference>
<reference evidence="7 8" key="1">
    <citation type="journal article" date="2014" name="PLoS ONE">
        <title>The first complete genome sequence of the class fimbriimonadia in the phylum armatimonadetes.</title>
        <authorList>
            <person name="Hu Z.Y."/>
            <person name="Wang Y.Z."/>
            <person name="Im W.T."/>
            <person name="Wang S.Y."/>
            <person name="Zhao G.P."/>
            <person name="Zheng H.J."/>
            <person name="Quan Z.X."/>
        </authorList>
    </citation>
    <scope>NUCLEOTIDE SEQUENCE [LARGE SCALE GENOMIC DNA]</scope>
    <source>
        <strain evidence="7">Gsoil 348</strain>
    </source>
</reference>
<keyword evidence="8" id="KW-1185">Reference proteome</keyword>
<evidence type="ECO:0000256" key="3">
    <source>
        <dbReference type="ARBA" id="ARBA00023295"/>
    </source>
</evidence>
<dbReference type="PANTHER" id="PTHR42812:SF5">
    <property type="entry name" value="ENDO-ARABINASE"/>
    <property type="match status" value="1"/>
</dbReference>
<dbReference type="InterPro" id="IPR006710">
    <property type="entry name" value="Glyco_hydro_43"/>
</dbReference>
<dbReference type="EMBL" id="CP007139">
    <property type="protein sequence ID" value="AIE84275.1"/>
    <property type="molecule type" value="Genomic_DNA"/>
</dbReference>
<evidence type="ECO:0000256" key="1">
    <source>
        <dbReference type="ARBA" id="ARBA00009865"/>
    </source>
</evidence>
<proteinExistence type="inferred from homology"/>
<organism evidence="7 8">
    <name type="scientific">Fimbriimonas ginsengisoli Gsoil 348</name>
    <dbReference type="NCBI Taxonomy" id="661478"/>
    <lineage>
        <taxon>Bacteria</taxon>
        <taxon>Bacillati</taxon>
        <taxon>Armatimonadota</taxon>
        <taxon>Fimbriimonadia</taxon>
        <taxon>Fimbriimonadales</taxon>
        <taxon>Fimbriimonadaceae</taxon>
        <taxon>Fimbriimonas</taxon>
    </lineage>
</organism>
<gene>
    <name evidence="7" type="ORF">OP10G_0907</name>
</gene>
<dbReference type="OrthoDB" id="9801455at2"/>
<keyword evidence="2 6" id="KW-0378">Hydrolase</keyword>
<dbReference type="Proteomes" id="UP000027982">
    <property type="component" value="Chromosome"/>
</dbReference>
<dbReference type="RefSeq" id="WP_025227081.1">
    <property type="nucleotide sequence ID" value="NZ_CP007139.1"/>
</dbReference>
<dbReference type="SUPFAM" id="SSF75005">
    <property type="entry name" value="Arabinanase/levansucrase/invertase"/>
    <property type="match status" value="1"/>
</dbReference>
<dbReference type="InterPro" id="IPR051795">
    <property type="entry name" value="Glycosyl_Hydrlase_43"/>
</dbReference>
<dbReference type="GO" id="GO:0005975">
    <property type="term" value="P:carbohydrate metabolic process"/>
    <property type="evidence" value="ECO:0007669"/>
    <property type="project" value="InterPro"/>
</dbReference>
<dbReference type="KEGG" id="fgi:OP10G_0907"/>
<comment type="similarity">
    <text evidence="1 6">Belongs to the glycosyl hydrolase 43 family.</text>
</comment>
<evidence type="ECO:0000256" key="6">
    <source>
        <dbReference type="RuleBase" id="RU361187"/>
    </source>
</evidence>
<dbReference type="AlphaFoldDB" id="A0A068NND8"/>
<dbReference type="Gene3D" id="2.115.10.20">
    <property type="entry name" value="Glycosyl hydrolase domain, family 43"/>
    <property type="match status" value="1"/>
</dbReference>
<dbReference type="eggNOG" id="COG3940">
    <property type="taxonomic scope" value="Bacteria"/>
</dbReference>
<feature type="active site" description="Proton donor" evidence="4">
    <location>
        <position position="204"/>
    </location>
</feature>
<feature type="active site" description="Proton acceptor" evidence="4">
    <location>
        <position position="16"/>
    </location>
</feature>
<dbReference type="InterPro" id="IPR023296">
    <property type="entry name" value="Glyco_hydro_beta-prop_sf"/>
</dbReference>
<protein>
    <submittedName>
        <fullName evidence="7">Glycoside hydrolase family 43 protein</fullName>
    </submittedName>
</protein>
<keyword evidence="3 6" id="KW-0326">Glycosidase</keyword>
<name>A0A068NND8_FIMGI</name>
<sequence length="324" mass="36012">MTLTYQNPVFPEYFADPFVFRHEGVYYAVGTDAGLAEGGLFPILRSLNLVDWERAGYALSHGEQVSGNEFWAPEVAFHGGVFYLYYSVGPGNESGHVLRVATSDSPEGPYLDQGRVLPHTDQPFTIDAHPFLDDDGAWYLFYARDFLDTGAESKPGTALVVDRLVGMTETAGEERTVLRATQPWQRFMSDRPMYGGVYDWHTLEGPCVLKHGGRYYCLFSGGRWENESYGVDFAVADHPMGPWRADASESPRVLRTIHGKVLGPGHNSAVVGPDGETLFICYHAWDPAMTARRLFIDPLVWTEDGPRALGPTTTPQTIRIKEPG</sequence>
<dbReference type="CDD" id="cd08991">
    <property type="entry name" value="GH43_HoAraf43-like"/>
    <property type="match status" value="1"/>
</dbReference>
<dbReference type="PANTHER" id="PTHR42812">
    <property type="entry name" value="BETA-XYLOSIDASE"/>
    <property type="match status" value="1"/>
</dbReference>
<evidence type="ECO:0000313" key="8">
    <source>
        <dbReference type="Proteomes" id="UP000027982"/>
    </source>
</evidence>
<feature type="site" description="Important for catalytic activity, responsible for pKa modulation of the active site Glu and correct orientation of both the proton donor and substrate" evidence="5">
    <location>
        <position position="127"/>
    </location>
</feature>
<dbReference type="HOGENOM" id="CLU_009397_4_0_0"/>
<evidence type="ECO:0000256" key="4">
    <source>
        <dbReference type="PIRSR" id="PIRSR606710-1"/>
    </source>
</evidence>
<evidence type="ECO:0000313" key="7">
    <source>
        <dbReference type="EMBL" id="AIE84275.1"/>
    </source>
</evidence>
<accession>A0A068NND8</accession>
<dbReference type="GO" id="GO:0004553">
    <property type="term" value="F:hydrolase activity, hydrolyzing O-glycosyl compounds"/>
    <property type="evidence" value="ECO:0007669"/>
    <property type="project" value="InterPro"/>
</dbReference>
<evidence type="ECO:0000256" key="5">
    <source>
        <dbReference type="PIRSR" id="PIRSR606710-2"/>
    </source>
</evidence>
<dbReference type="STRING" id="661478.OP10G_0907"/>